<proteinExistence type="predicted"/>
<evidence type="ECO:0000313" key="3">
    <source>
        <dbReference type="Proteomes" id="UP001642409"/>
    </source>
</evidence>
<sequence length="305" mass="36198">MIQWWDCVRIRYFDGYVRQSCGYSSESVIYTKVRGHRRKIKDVSTSTCLSVSCFVPFSNFDEEESFKLTVCSYQLQVYYYNDLTSVGDYAANVSQRRAAHKELKTFMDKNMLEEIMLHHELNLHYVSIQRYNINTLCVTSNLCECYFARLKFQCQNDQSVIRALSAAKKLQLRDEVKQLLDNYLTYKFTRFRQQEYCRQFCGNHNFSSNYMSQQQFFCRVIYKVATNQSIRAELNFIHYQNKEDLIISLIQNTKLASFQFLANYRQQSMCDIKSDISSKKQSRQAKIFVEAKRKNEIKVKNSGRK</sequence>
<gene>
    <name evidence="1" type="ORF">HINF_LOCUS33646</name>
    <name evidence="2" type="ORF">HINF_LOCUS51649</name>
</gene>
<protein>
    <submittedName>
        <fullName evidence="2">Hypothetical_protein</fullName>
    </submittedName>
</protein>
<organism evidence="1">
    <name type="scientific">Hexamita inflata</name>
    <dbReference type="NCBI Taxonomy" id="28002"/>
    <lineage>
        <taxon>Eukaryota</taxon>
        <taxon>Metamonada</taxon>
        <taxon>Diplomonadida</taxon>
        <taxon>Hexamitidae</taxon>
        <taxon>Hexamitinae</taxon>
        <taxon>Hexamita</taxon>
    </lineage>
</organism>
<dbReference type="EMBL" id="CAXDID020000253">
    <property type="protein sequence ID" value="CAL6065042.1"/>
    <property type="molecule type" value="Genomic_DNA"/>
</dbReference>
<keyword evidence="3" id="KW-1185">Reference proteome</keyword>
<reference evidence="2 3" key="2">
    <citation type="submission" date="2024-07" db="EMBL/GenBank/DDBJ databases">
        <authorList>
            <person name="Akdeniz Z."/>
        </authorList>
    </citation>
    <scope>NUCLEOTIDE SEQUENCE [LARGE SCALE GENOMIC DNA]</scope>
</reference>
<dbReference type="AlphaFoldDB" id="A0AA86UBL1"/>
<comment type="caution">
    <text evidence="1">The sequence shown here is derived from an EMBL/GenBank/DDBJ whole genome shotgun (WGS) entry which is preliminary data.</text>
</comment>
<evidence type="ECO:0000313" key="2">
    <source>
        <dbReference type="EMBL" id="CAL6065042.1"/>
    </source>
</evidence>
<accession>A0AA86UBL1</accession>
<name>A0AA86UBL1_9EUKA</name>
<dbReference type="EMBL" id="CATOUU010000755">
    <property type="protein sequence ID" value="CAI9946001.1"/>
    <property type="molecule type" value="Genomic_DNA"/>
</dbReference>
<dbReference type="Proteomes" id="UP001642409">
    <property type="component" value="Unassembled WGS sequence"/>
</dbReference>
<evidence type="ECO:0000313" key="1">
    <source>
        <dbReference type="EMBL" id="CAI9946001.1"/>
    </source>
</evidence>
<reference evidence="1" key="1">
    <citation type="submission" date="2023-06" db="EMBL/GenBank/DDBJ databases">
        <authorList>
            <person name="Kurt Z."/>
        </authorList>
    </citation>
    <scope>NUCLEOTIDE SEQUENCE</scope>
</reference>